<dbReference type="RefSeq" id="WP_195129522.1">
    <property type="nucleotide sequence ID" value="NZ_JADLQX010000007.1"/>
</dbReference>
<dbReference type="Proteomes" id="UP000702209">
    <property type="component" value="Unassembled WGS sequence"/>
</dbReference>
<sequence>MPAAWKGSAGAWKLDDRIVHLADPLPSTRDMVSMVVSSYAFRVVVGTCRDRDDVGWLVTEIIKGRLLTASRVEVIADALVEQIFGQPRWVVQRLWREALGIWREVDAELGVRGVDVLALPPDRATNTVYGVLHRRRSHDERALKKWMHELEDTPARVRQTPVGDAAAAADWMALAGMLGGGRAPVAGPAGVDSELTIT</sequence>
<evidence type="ECO:0000313" key="1">
    <source>
        <dbReference type="EMBL" id="MBF6298213.1"/>
    </source>
</evidence>
<name>A0ABS0CTX2_9NOCA</name>
<evidence type="ECO:0008006" key="3">
    <source>
        <dbReference type="Google" id="ProtNLM"/>
    </source>
</evidence>
<gene>
    <name evidence="1" type="ORF">IU459_11745</name>
</gene>
<accession>A0ABS0CTX2</accession>
<organism evidence="1 2">
    <name type="scientific">Nocardia amamiensis</name>
    <dbReference type="NCBI Taxonomy" id="404578"/>
    <lineage>
        <taxon>Bacteria</taxon>
        <taxon>Bacillati</taxon>
        <taxon>Actinomycetota</taxon>
        <taxon>Actinomycetes</taxon>
        <taxon>Mycobacteriales</taxon>
        <taxon>Nocardiaceae</taxon>
        <taxon>Nocardia</taxon>
    </lineage>
</organism>
<proteinExistence type="predicted"/>
<dbReference type="EMBL" id="JADLQX010000007">
    <property type="protein sequence ID" value="MBF6298213.1"/>
    <property type="molecule type" value="Genomic_DNA"/>
</dbReference>
<comment type="caution">
    <text evidence="1">The sequence shown here is derived from an EMBL/GenBank/DDBJ whole genome shotgun (WGS) entry which is preliminary data.</text>
</comment>
<keyword evidence="2" id="KW-1185">Reference proteome</keyword>
<protein>
    <recommendedName>
        <fullName evidence="3">Transposase</fullName>
    </recommendedName>
</protein>
<reference evidence="1 2" key="1">
    <citation type="submission" date="2020-10" db="EMBL/GenBank/DDBJ databases">
        <title>Identification of Nocardia species via Next-generation sequencing and recognition of intraspecies genetic diversity.</title>
        <authorList>
            <person name="Li P."/>
            <person name="Li P."/>
            <person name="Lu B."/>
        </authorList>
    </citation>
    <scope>NUCLEOTIDE SEQUENCE [LARGE SCALE GENOMIC DNA]</scope>
    <source>
        <strain evidence="1 2">BJ06-0157</strain>
    </source>
</reference>
<evidence type="ECO:0000313" key="2">
    <source>
        <dbReference type="Proteomes" id="UP000702209"/>
    </source>
</evidence>